<dbReference type="GO" id="GO:0004519">
    <property type="term" value="F:endonuclease activity"/>
    <property type="evidence" value="ECO:0007669"/>
    <property type="project" value="UniProtKB-UniRule"/>
</dbReference>
<dbReference type="GO" id="GO:0051607">
    <property type="term" value="P:defense response to virus"/>
    <property type="evidence" value="ECO:0007669"/>
    <property type="project" value="UniProtKB-UniRule"/>
</dbReference>
<keyword evidence="2" id="KW-0378">Hydrolase</keyword>
<dbReference type="InterPro" id="IPR021124">
    <property type="entry name" value="CRISPR-assoc_prot_Cas5"/>
</dbReference>
<comment type="caution">
    <text evidence="3">The sequence shown here is derived from an EMBL/GenBank/DDBJ whole genome shotgun (WGS) entry which is preliminary data.</text>
</comment>
<protein>
    <recommendedName>
        <fullName evidence="2">pre-crRNA processing endonuclease</fullName>
        <ecNumber evidence="2">3.1.-.-</ecNumber>
    </recommendedName>
</protein>
<dbReference type="Pfam" id="PF09704">
    <property type="entry name" value="Cas_Cas5d"/>
    <property type="match status" value="1"/>
</dbReference>
<dbReference type="EC" id="3.1.-.-" evidence="2"/>
<organism evidence="3 4">
    <name type="scientific">Porphyromonas somerae</name>
    <dbReference type="NCBI Taxonomy" id="322095"/>
    <lineage>
        <taxon>Bacteria</taxon>
        <taxon>Pseudomonadati</taxon>
        <taxon>Bacteroidota</taxon>
        <taxon>Bacteroidia</taxon>
        <taxon>Bacteroidales</taxon>
        <taxon>Porphyromonadaceae</taxon>
        <taxon>Porphyromonas</taxon>
    </lineage>
</organism>
<dbReference type="AlphaFoldDB" id="A0A134AZS4"/>
<dbReference type="GO" id="GO:0003723">
    <property type="term" value="F:RNA binding"/>
    <property type="evidence" value="ECO:0007669"/>
    <property type="project" value="UniProtKB-UniRule"/>
</dbReference>
<comment type="function">
    <text evidence="2">CRISPR (clustered regularly interspaced short palindromic repeat) is an adaptive immune system that provides protection against mobile genetic elements (viruses, transposable elements and conjugative plasmids). CRISPR clusters contain spacers, sequences complementary to antecedent mobile elements, and target invading nucleic acids. CRISPR clusters are transcribed and processed into CRISPR RNA (crRNA).</text>
</comment>
<dbReference type="RefSeq" id="WP_060936144.1">
    <property type="nucleotide sequence ID" value="NZ_KQ960466.1"/>
</dbReference>
<dbReference type="Gene3D" id="3.30.70.2660">
    <property type="match status" value="1"/>
</dbReference>
<keyword evidence="1 2" id="KW-0051">Antiviral defense</keyword>
<evidence type="ECO:0000256" key="2">
    <source>
        <dbReference type="PIRNR" id="PIRNR029950"/>
    </source>
</evidence>
<evidence type="ECO:0000313" key="3">
    <source>
        <dbReference type="EMBL" id="KXB73184.1"/>
    </source>
</evidence>
<evidence type="ECO:0000256" key="1">
    <source>
        <dbReference type="ARBA" id="ARBA00023118"/>
    </source>
</evidence>
<name>A0A134AZS4_9PORP</name>
<dbReference type="NCBIfam" id="TIGR01876">
    <property type="entry name" value="cas_Cas5d"/>
    <property type="match status" value="1"/>
</dbReference>
<dbReference type="InterPro" id="IPR013422">
    <property type="entry name" value="CRISPR-assoc_prot_Cas5_N"/>
</dbReference>
<dbReference type="STRING" id="322095.HMPREF3185_02140"/>
<dbReference type="GO" id="GO:0043571">
    <property type="term" value="P:maintenance of CRISPR repeat elements"/>
    <property type="evidence" value="ECO:0007669"/>
    <property type="project" value="UniProtKB-UniRule"/>
</dbReference>
<dbReference type="EMBL" id="LSDK01000143">
    <property type="protein sequence ID" value="KXB73184.1"/>
    <property type="molecule type" value="Genomic_DNA"/>
</dbReference>
<dbReference type="Proteomes" id="UP000070224">
    <property type="component" value="Unassembled WGS sequence"/>
</dbReference>
<keyword evidence="2" id="KW-0540">Nuclease</keyword>
<dbReference type="PIRSF" id="PIRSF029950">
    <property type="entry name" value="Cas_CT1134"/>
    <property type="match status" value="1"/>
</dbReference>
<keyword evidence="2" id="KW-0694">RNA-binding</keyword>
<dbReference type="PATRIC" id="fig|322095.3.peg.2111"/>
<dbReference type="OrthoDB" id="5621871at2"/>
<dbReference type="CDD" id="cd09651">
    <property type="entry name" value="Cas5_I-C"/>
    <property type="match status" value="1"/>
</dbReference>
<gene>
    <name evidence="3" type="ORF">HMPREF3185_02140</name>
</gene>
<dbReference type="GO" id="GO:0016787">
    <property type="term" value="F:hydrolase activity"/>
    <property type="evidence" value="ECO:0007669"/>
    <property type="project" value="UniProtKB-KW"/>
</dbReference>
<accession>A0A134AZS4</accession>
<keyword evidence="4" id="KW-1185">Reference proteome</keyword>
<keyword evidence="2" id="KW-0255">Endonuclease</keyword>
<dbReference type="InterPro" id="IPR010155">
    <property type="entry name" value="CRISPR-assoc_prot_Cas5d"/>
</dbReference>
<evidence type="ECO:0000313" key="4">
    <source>
        <dbReference type="Proteomes" id="UP000070224"/>
    </source>
</evidence>
<proteinExistence type="inferred from homology"/>
<reference evidence="4" key="1">
    <citation type="submission" date="2016-01" db="EMBL/GenBank/DDBJ databases">
        <authorList>
            <person name="Mitreva M."/>
            <person name="Pepin K.H."/>
            <person name="Mihindukulasuriya K.A."/>
            <person name="Fulton R."/>
            <person name="Fronick C."/>
            <person name="O'Laughlin M."/>
            <person name="Miner T."/>
            <person name="Herter B."/>
            <person name="Rosa B.A."/>
            <person name="Cordes M."/>
            <person name="Tomlinson C."/>
            <person name="Wollam A."/>
            <person name="Palsikar V.B."/>
            <person name="Mardis E.R."/>
            <person name="Wilson R.K."/>
        </authorList>
    </citation>
    <scope>NUCLEOTIDE SEQUENCE [LARGE SCALE GENOMIC DNA]</scope>
    <source>
        <strain evidence="4">KA00683</strain>
    </source>
</reference>
<sequence>MDKTNPKLYCLEIRGDFACFTRPELKVERVSYDVITPSAARNIFQCIFWKPAIQWHVRRIEVLKPIRRTSIRRNEVGSTMSHKATKPLFIEENRQQRTAYILRDVAYRIYAEMEFIPLEKRSKKQQEECKDPKAETPEKYDAIFLERATKGQCFTQPYLGCREFTCSFEYIPRGQEQDLPIDESRDLGIMLFDMDFEQNLQCPPPLFFQAQMVNGVIDVPHKSSKEILR</sequence>
<comment type="similarity">
    <text evidence="2">Belongs to the CRISPR-associated protein Cas5 family. Subtype I-C/Dvulg subfamily.</text>
</comment>
<dbReference type="NCBIfam" id="TIGR02593">
    <property type="entry name" value="CRISPR_cas5"/>
    <property type="match status" value="1"/>
</dbReference>